<dbReference type="PANTHER" id="PTHR10221">
    <property type="entry name" value="TRANSCRIPTION INITIATION FACTOR TFIID SUBUNIT 6"/>
    <property type="match status" value="1"/>
</dbReference>
<protein>
    <recommendedName>
        <fullName evidence="6">TAF6 C-terminal HEAT repeat domain-containing protein</fullName>
    </recommendedName>
</protein>
<proteinExistence type="inferred from homology"/>
<accession>A0AAD5SPY5</accession>
<dbReference type="Gene3D" id="1.25.40.770">
    <property type="entry name" value="TAF6, C-terminal HEAT repeat domain"/>
    <property type="match status" value="1"/>
</dbReference>
<evidence type="ECO:0000313" key="7">
    <source>
        <dbReference type="EMBL" id="KAJ3092744.1"/>
    </source>
</evidence>
<evidence type="ECO:0000256" key="1">
    <source>
        <dbReference type="ARBA" id="ARBA00004123"/>
    </source>
</evidence>
<keyword evidence="3" id="KW-0805">Transcription regulation</keyword>
<keyword evidence="8" id="KW-1185">Reference proteome</keyword>
<keyword evidence="4" id="KW-0804">Transcription</keyword>
<evidence type="ECO:0000256" key="4">
    <source>
        <dbReference type="ARBA" id="ARBA00023163"/>
    </source>
</evidence>
<sequence>MTPADINAALAVRNVQPLYGYSSGAPTKFRSTIHAASTRIYYLEDHEIDLDQLINAPLPPLPLDVAFTAHWLAIDGVQPAIVQNPTPADLRELSSSSSSTSPNAIMAANAAQSQLQQQSAVLISSNNPDQATINGDVLVKHVLSKELQLYHDKITEAVLDADDKVSALAIDSLQNDPGIQPLLPYFVQFMTQKVFTFI</sequence>
<evidence type="ECO:0000256" key="3">
    <source>
        <dbReference type="ARBA" id="ARBA00023015"/>
    </source>
</evidence>
<dbReference type="GO" id="GO:0046695">
    <property type="term" value="C:SLIK (SAGA-like) complex"/>
    <property type="evidence" value="ECO:0007669"/>
    <property type="project" value="InterPro"/>
</dbReference>
<dbReference type="GO" id="GO:0016251">
    <property type="term" value="F:RNA polymerase II general transcription initiation factor activity"/>
    <property type="evidence" value="ECO:0007669"/>
    <property type="project" value="InterPro"/>
</dbReference>
<evidence type="ECO:0000256" key="5">
    <source>
        <dbReference type="ARBA" id="ARBA00023242"/>
    </source>
</evidence>
<dbReference type="Proteomes" id="UP001211907">
    <property type="component" value="Unassembled WGS sequence"/>
</dbReference>
<dbReference type="Pfam" id="PF07571">
    <property type="entry name" value="TAF6_C"/>
    <property type="match status" value="1"/>
</dbReference>
<keyword evidence="5" id="KW-0539">Nucleus</keyword>
<reference evidence="7" key="1">
    <citation type="submission" date="2020-05" db="EMBL/GenBank/DDBJ databases">
        <title>Phylogenomic resolution of chytrid fungi.</title>
        <authorList>
            <person name="Stajich J.E."/>
            <person name="Amses K."/>
            <person name="Simmons R."/>
            <person name="Seto K."/>
            <person name="Myers J."/>
            <person name="Bonds A."/>
            <person name="Quandt C.A."/>
            <person name="Barry K."/>
            <person name="Liu P."/>
            <person name="Grigoriev I."/>
            <person name="Longcore J.E."/>
            <person name="James T.Y."/>
        </authorList>
    </citation>
    <scope>NUCLEOTIDE SEQUENCE</scope>
    <source>
        <strain evidence="7">JEL0513</strain>
    </source>
</reference>
<gene>
    <name evidence="7" type="ORF">HK100_006876</name>
</gene>
<evidence type="ECO:0000313" key="8">
    <source>
        <dbReference type="Proteomes" id="UP001211907"/>
    </source>
</evidence>
<evidence type="ECO:0000256" key="2">
    <source>
        <dbReference type="ARBA" id="ARBA00007688"/>
    </source>
</evidence>
<evidence type="ECO:0000259" key="6">
    <source>
        <dbReference type="Pfam" id="PF07571"/>
    </source>
</evidence>
<comment type="subcellular location">
    <subcellularLocation>
        <location evidence="1">Nucleus</location>
    </subcellularLocation>
</comment>
<dbReference type="CDD" id="cd08050">
    <property type="entry name" value="TAF6C"/>
    <property type="match status" value="1"/>
</dbReference>
<organism evidence="7 8">
    <name type="scientific">Physocladia obscura</name>
    <dbReference type="NCBI Taxonomy" id="109957"/>
    <lineage>
        <taxon>Eukaryota</taxon>
        <taxon>Fungi</taxon>
        <taxon>Fungi incertae sedis</taxon>
        <taxon>Chytridiomycota</taxon>
        <taxon>Chytridiomycota incertae sedis</taxon>
        <taxon>Chytridiomycetes</taxon>
        <taxon>Chytridiales</taxon>
        <taxon>Chytriomycetaceae</taxon>
        <taxon>Physocladia</taxon>
    </lineage>
</organism>
<dbReference type="AlphaFoldDB" id="A0AAD5SPY5"/>
<dbReference type="GO" id="GO:0051123">
    <property type="term" value="P:RNA polymerase II preinitiation complex assembly"/>
    <property type="evidence" value="ECO:0007669"/>
    <property type="project" value="TreeGrafter"/>
</dbReference>
<dbReference type="GO" id="GO:0003713">
    <property type="term" value="F:transcription coactivator activity"/>
    <property type="evidence" value="ECO:0007669"/>
    <property type="project" value="TreeGrafter"/>
</dbReference>
<comment type="similarity">
    <text evidence="2">Belongs to the TAF6 family.</text>
</comment>
<dbReference type="InterPro" id="IPR046344">
    <property type="entry name" value="TAF6_C_sf"/>
</dbReference>
<dbReference type="InterPro" id="IPR011442">
    <property type="entry name" value="TAF6_C"/>
</dbReference>
<feature type="domain" description="TAF6 C-terminal HEAT repeat" evidence="6">
    <location>
        <begin position="139"/>
        <end position="195"/>
    </location>
</feature>
<name>A0AAD5SPY5_9FUNG</name>
<comment type="caution">
    <text evidence="7">The sequence shown here is derived from an EMBL/GenBank/DDBJ whole genome shotgun (WGS) entry which is preliminary data.</text>
</comment>
<dbReference type="InterPro" id="IPR037796">
    <property type="entry name" value="TAF6"/>
</dbReference>
<dbReference type="GO" id="GO:0000124">
    <property type="term" value="C:SAGA complex"/>
    <property type="evidence" value="ECO:0007669"/>
    <property type="project" value="InterPro"/>
</dbReference>
<dbReference type="EMBL" id="JADGJH010003201">
    <property type="protein sequence ID" value="KAJ3092744.1"/>
    <property type="molecule type" value="Genomic_DNA"/>
</dbReference>
<dbReference type="GO" id="GO:0005669">
    <property type="term" value="C:transcription factor TFIID complex"/>
    <property type="evidence" value="ECO:0007669"/>
    <property type="project" value="InterPro"/>
</dbReference>
<dbReference type="PANTHER" id="PTHR10221:SF9">
    <property type="entry name" value="TRANSCRIPTION INITIATION FACTOR TFIID SUBUNIT 6"/>
    <property type="match status" value="1"/>
</dbReference>